<keyword evidence="2" id="KW-0813">Transport</keyword>
<sequence length="133" mass="15366">MAFWLSIYYIVVLAYAFYYIGQSFTFGPLPWSLCNQTWNTICCSPNASAYSCITRTVLLPNRTEVLRRVPIQAENLSSVSDLTQKLMISTNSLEATMSPSVINWNETMEMFPEEANFCQQCSQWEMPVVEFWE</sequence>
<evidence type="ECO:0000313" key="9">
    <source>
        <dbReference type="Proteomes" id="UP000784294"/>
    </source>
</evidence>
<evidence type="ECO:0000256" key="5">
    <source>
        <dbReference type="ARBA" id="ARBA00023136"/>
    </source>
</evidence>
<evidence type="ECO:0000256" key="1">
    <source>
        <dbReference type="ARBA" id="ARBA00004141"/>
    </source>
</evidence>
<evidence type="ECO:0000256" key="2">
    <source>
        <dbReference type="ARBA" id="ARBA00022448"/>
    </source>
</evidence>
<dbReference type="InterPro" id="IPR000175">
    <property type="entry name" value="Na/ntran_symport"/>
</dbReference>
<evidence type="ECO:0000313" key="8">
    <source>
        <dbReference type="EMBL" id="VEL23544.1"/>
    </source>
</evidence>
<keyword evidence="6" id="KW-1015">Disulfide bond</keyword>
<protein>
    <submittedName>
        <fullName evidence="8">Uncharacterized protein</fullName>
    </submittedName>
</protein>
<dbReference type="GO" id="GO:0016020">
    <property type="term" value="C:membrane"/>
    <property type="evidence" value="ECO:0007669"/>
    <property type="project" value="UniProtKB-SubCell"/>
</dbReference>
<comment type="caution">
    <text evidence="8">The sequence shown here is derived from an EMBL/GenBank/DDBJ whole genome shotgun (WGS) entry which is preliminary data.</text>
</comment>
<accession>A0A448WYI2</accession>
<keyword evidence="4 7" id="KW-1133">Transmembrane helix</keyword>
<dbReference type="SUPFAM" id="SSF161070">
    <property type="entry name" value="SNF-like"/>
    <property type="match status" value="1"/>
</dbReference>
<reference evidence="8" key="1">
    <citation type="submission" date="2018-11" db="EMBL/GenBank/DDBJ databases">
        <authorList>
            <consortium name="Pathogen Informatics"/>
        </authorList>
    </citation>
    <scope>NUCLEOTIDE SEQUENCE</scope>
</reference>
<dbReference type="Proteomes" id="UP000784294">
    <property type="component" value="Unassembled WGS sequence"/>
</dbReference>
<dbReference type="Pfam" id="PF00209">
    <property type="entry name" value="SNF"/>
    <property type="match status" value="1"/>
</dbReference>
<keyword evidence="9" id="KW-1185">Reference proteome</keyword>
<evidence type="ECO:0000256" key="4">
    <source>
        <dbReference type="ARBA" id="ARBA00022989"/>
    </source>
</evidence>
<dbReference type="EMBL" id="CAAALY010062503">
    <property type="protein sequence ID" value="VEL23544.1"/>
    <property type="molecule type" value="Genomic_DNA"/>
</dbReference>
<name>A0A448WYI2_9PLAT</name>
<organism evidence="8 9">
    <name type="scientific">Protopolystoma xenopodis</name>
    <dbReference type="NCBI Taxonomy" id="117903"/>
    <lineage>
        <taxon>Eukaryota</taxon>
        <taxon>Metazoa</taxon>
        <taxon>Spiralia</taxon>
        <taxon>Lophotrochozoa</taxon>
        <taxon>Platyhelminthes</taxon>
        <taxon>Monogenea</taxon>
        <taxon>Polyopisthocotylea</taxon>
        <taxon>Polystomatidea</taxon>
        <taxon>Polystomatidae</taxon>
        <taxon>Protopolystoma</taxon>
    </lineage>
</organism>
<keyword evidence="5 7" id="KW-0472">Membrane</keyword>
<proteinExistence type="predicted"/>
<comment type="subcellular location">
    <subcellularLocation>
        <location evidence="1">Membrane</location>
        <topology evidence="1">Multi-pass membrane protein</topology>
    </subcellularLocation>
</comment>
<gene>
    <name evidence="8" type="ORF">PXEA_LOCUS16984</name>
</gene>
<dbReference type="InterPro" id="IPR037272">
    <property type="entry name" value="SNS_sf"/>
</dbReference>
<evidence type="ECO:0000256" key="6">
    <source>
        <dbReference type="PIRSR" id="PIRSR600175-2"/>
    </source>
</evidence>
<feature type="transmembrane region" description="Helical" evidence="7">
    <location>
        <begin position="6"/>
        <end position="26"/>
    </location>
</feature>
<keyword evidence="3 7" id="KW-0812">Transmembrane</keyword>
<evidence type="ECO:0000256" key="3">
    <source>
        <dbReference type="ARBA" id="ARBA00022692"/>
    </source>
</evidence>
<evidence type="ECO:0000256" key="7">
    <source>
        <dbReference type="SAM" id="Phobius"/>
    </source>
</evidence>
<dbReference type="AlphaFoldDB" id="A0A448WYI2"/>
<feature type="disulfide bond" evidence="6">
    <location>
        <begin position="34"/>
        <end position="43"/>
    </location>
</feature>